<feature type="transmembrane region" description="Helical" evidence="10">
    <location>
        <begin position="307"/>
        <end position="326"/>
    </location>
</feature>
<evidence type="ECO:0000256" key="1">
    <source>
        <dbReference type="ARBA" id="ARBA00004141"/>
    </source>
</evidence>
<evidence type="ECO:0000256" key="9">
    <source>
        <dbReference type="SAM" id="MobiDB-lite"/>
    </source>
</evidence>
<accession>A0A9P4IZ88</accession>
<feature type="transmembrane region" description="Helical" evidence="10">
    <location>
        <begin position="12"/>
        <end position="32"/>
    </location>
</feature>
<feature type="transmembrane region" description="Helical" evidence="10">
    <location>
        <begin position="369"/>
        <end position="386"/>
    </location>
</feature>
<name>A0A9P4IZ88_9PEZI</name>
<feature type="transmembrane region" description="Helical" evidence="10">
    <location>
        <begin position="231"/>
        <end position="256"/>
    </location>
</feature>
<feature type="transmembrane region" description="Helical" evidence="10">
    <location>
        <begin position="434"/>
        <end position="451"/>
    </location>
</feature>
<evidence type="ECO:0000256" key="3">
    <source>
        <dbReference type="ARBA" id="ARBA00022538"/>
    </source>
</evidence>
<evidence type="ECO:0000256" key="10">
    <source>
        <dbReference type="SAM" id="Phobius"/>
    </source>
</evidence>
<proteinExistence type="predicted"/>
<dbReference type="GO" id="GO:0140107">
    <property type="term" value="F:high-affinity potassium ion transmembrane transporter activity"/>
    <property type="evidence" value="ECO:0007669"/>
    <property type="project" value="TreeGrafter"/>
</dbReference>
<feature type="compositionally biased region" description="Basic and acidic residues" evidence="9">
    <location>
        <begin position="603"/>
        <end position="616"/>
    </location>
</feature>
<dbReference type="AlphaFoldDB" id="A0A9P4IZ88"/>
<keyword evidence="3" id="KW-0633">Potassium transport</keyword>
<feature type="transmembrane region" description="Helical" evidence="10">
    <location>
        <begin position="67"/>
        <end position="87"/>
    </location>
</feature>
<sequence length="635" mass="71851">FRLNFYRCHLGYFIITILVTSAILWGASNNAFRLSYPDALFLAASAMTTTGLNTINLNDLNGYQQSILFVLMILGDLSIVSISVVVVRRIFFRRRIDEWTHKHPAAQNILKRIDEELAEKASASNYLRHRTTRTDHARLTGDQPTDLHRNPRTTRTSHLSRFGGIPAPWETAIFSGLFQRPSDWAKNRHTRPGSHTYLSFEPILDRKARFRNVSHQEYEELGGVEYRALRLLCWILPFYTAFWIFLSMLLLAVYASTYGPVAETIRTTQPGNLSPGWWGVFASVSSYTNCGLDLINASMIPFTNNWLILIVAGGAIAAGNTFYPIFLRIFIWTLSKCIPKNTQIHHSLSFLLHHPRRCYLWLFDRKTTWILAAVQIGLICGEWFLFEILNINQTAVWAIPPGTRTMDGLFQSFGTRSSGYYMVSMSSISPSLQLVYTVVMYLSVFPLIVSMRSTNVYEERSLGLEVDVYEHNGGGDDDKGERQDQSGSTGLHIRNQLAYDLWWIILSWFLICVIEEPQLNGSAPGYNNFTILFEVVSAYGNCGLTLGVPYDSYSLSGTFHTLSKLILISVMLRGRHRILPMAIDRSILIPGQGLMEEMDRHYSPDLREQQEIEKKVRAAQGGSQAEGPGGGAQDP</sequence>
<keyword evidence="6 10" id="KW-1133">Transmembrane helix</keyword>
<dbReference type="InterPro" id="IPR004773">
    <property type="entry name" value="K/Na_transp_Trk1/HKT1"/>
</dbReference>
<evidence type="ECO:0000256" key="7">
    <source>
        <dbReference type="ARBA" id="ARBA00023065"/>
    </source>
</evidence>
<dbReference type="Proteomes" id="UP000799439">
    <property type="component" value="Unassembled WGS sequence"/>
</dbReference>
<comment type="subcellular location">
    <subcellularLocation>
        <location evidence="1">Membrane</location>
        <topology evidence="1">Multi-pass membrane protein</topology>
    </subcellularLocation>
</comment>
<dbReference type="InterPro" id="IPR003445">
    <property type="entry name" value="Cat_transpt"/>
</dbReference>
<dbReference type="NCBIfam" id="TIGR00934">
    <property type="entry name" value="2a38euk"/>
    <property type="match status" value="1"/>
</dbReference>
<keyword evidence="4 10" id="KW-0812">Transmembrane</keyword>
<protein>
    <submittedName>
        <fullName evidence="11">TrkH-domain-containing protein</fullName>
    </submittedName>
</protein>
<dbReference type="GO" id="GO:1990573">
    <property type="term" value="P:potassium ion import across plasma membrane"/>
    <property type="evidence" value="ECO:0007669"/>
    <property type="project" value="TreeGrafter"/>
</dbReference>
<feature type="compositionally biased region" description="Basic and acidic residues" evidence="9">
    <location>
        <begin position="132"/>
        <end position="149"/>
    </location>
</feature>
<evidence type="ECO:0000256" key="8">
    <source>
        <dbReference type="ARBA" id="ARBA00023136"/>
    </source>
</evidence>
<evidence type="ECO:0000313" key="12">
    <source>
        <dbReference type="Proteomes" id="UP000799439"/>
    </source>
</evidence>
<evidence type="ECO:0000313" key="11">
    <source>
        <dbReference type="EMBL" id="KAF2151659.1"/>
    </source>
</evidence>
<gene>
    <name evidence="11" type="ORF">K461DRAFT_206881</name>
</gene>
<evidence type="ECO:0000256" key="2">
    <source>
        <dbReference type="ARBA" id="ARBA00022448"/>
    </source>
</evidence>
<keyword evidence="5" id="KW-0630">Potassium</keyword>
<keyword evidence="12" id="KW-1185">Reference proteome</keyword>
<feature type="region of interest" description="Disordered" evidence="9">
    <location>
        <begin position="603"/>
        <end position="635"/>
    </location>
</feature>
<organism evidence="11 12">
    <name type="scientific">Myriangium duriaei CBS 260.36</name>
    <dbReference type="NCBI Taxonomy" id="1168546"/>
    <lineage>
        <taxon>Eukaryota</taxon>
        <taxon>Fungi</taxon>
        <taxon>Dikarya</taxon>
        <taxon>Ascomycota</taxon>
        <taxon>Pezizomycotina</taxon>
        <taxon>Dothideomycetes</taxon>
        <taxon>Dothideomycetidae</taxon>
        <taxon>Myriangiales</taxon>
        <taxon>Myriangiaceae</taxon>
        <taxon>Myriangium</taxon>
    </lineage>
</organism>
<feature type="region of interest" description="Disordered" evidence="9">
    <location>
        <begin position="132"/>
        <end position="158"/>
    </location>
</feature>
<dbReference type="OrthoDB" id="9999863at2759"/>
<dbReference type="InterPro" id="IPR051143">
    <property type="entry name" value="TrkH_K-transport"/>
</dbReference>
<keyword evidence="7" id="KW-0406">Ion transport</keyword>
<keyword evidence="2" id="KW-0813">Transport</keyword>
<evidence type="ECO:0000256" key="4">
    <source>
        <dbReference type="ARBA" id="ARBA00022692"/>
    </source>
</evidence>
<feature type="non-terminal residue" evidence="11">
    <location>
        <position position="635"/>
    </location>
</feature>
<comment type="caution">
    <text evidence="11">The sequence shown here is derived from an EMBL/GenBank/DDBJ whole genome shotgun (WGS) entry which is preliminary data.</text>
</comment>
<dbReference type="Pfam" id="PF02386">
    <property type="entry name" value="TrkH"/>
    <property type="match status" value="1"/>
</dbReference>
<dbReference type="EMBL" id="ML996087">
    <property type="protein sequence ID" value="KAF2151659.1"/>
    <property type="molecule type" value="Genomic_DNA"/>
</dbReference>
<keyword evidence="8 10" id="KW-0472">Membrane</keyword>
<dbReference type="PANTHER" id="PTHR31064:SF30">
    <property type="entry name" value="HIGH-AFFINITY POTASSIUM TRANSPORT PROTEIN-RELATED"/>
    <property type="match status" value="1"/>
</dbReference>
<dbReference type="GO" id="GO:0030007">
    <property type="term" value="P:intracellular potassium ion homeostasis"/>
    <property type="evidence" value="ECO:0007669"/>
    <property type="project" value="TreeGrafter"/>
</dbReference>
<dbReference type="GO" id="GO:0005886">
    <property type="term" value="C:plasma membrane"/>
    <property type="evidence" value="ECO:0007669"/>
    <property type="project" value="TreeGrafter"/>
</dbReference>
<reference evidence="11" key="1">
    <citation type="journal article" date="2020" name="Stud. Mycol.">
        <title>101 Dothideomycetes genomes: a test case for predicting lifestyles and emergence of pathogens.</title>
        <authorList>
            <person name="Haridas S."/>
            <person name="Albert R."/>
            <person name="Binder M."/>
            <person name="Bloem J."/>
            <person name="Labutti K."/>
            <person name="Salamov A."/>
            <person name="Andreopoulos B."/>
            <person name="Baker S."/>
            <person name="Barry K."/>
            <person name="Bills G."/>
            <person name="Bluhm B."/>
            <person name="Cannon C."/>
            <person name="Castanera R."/>
            <person name="Culley D."/>
            <person name="Daum C."/>
            <person name="Ezra D."/>
            <person name="Gonzalez J."/>
            <person name="Henrissat B."/>
            <person name="Kuo A."/>
            <person name="Liang C."/>
            <person name="Lipzen A."/>
            <person name="Lutzoni F."/>
            <person name="Magnuson J."/>
            <person name="Mondo S."/>
            <person name="Nolan M."/>
            <person name="Ohm R."/>
            <person name="Pangilinan J."/>
            <person name="Park H.-J."/>
            <person name="Ramirez L."/>
            <person name="Alfaro M."/>
            <person name="Sun H."/>
            <person name="Tritt A."/>
            <person name="Yoshinaga Y."/>
            <person name="Zwiers L.-H."/>
            <person name="Turgeon B."/>
            <person name="Goodwin S."/>
            <person name="Spatafora J."/>
            <person name="Crous P."/>
            <person name="Grigoriev I."/>
        </authorList>
    </citation>
    <scope>NUCLEOTIDE SEQUENCE</scope>
    <source>
        <strain evidence="11">CBS 260.36</strain>
    </source>
</reference>
<feature type="non-terminal residue" evidence="11">
    <location>
        <position position="1"/>
    </location>
</feature>
<evidence type="ECO:0000256" key="5">
    <source>
        <dbReference type="ARBA" id="ARBA00022958"/>
    </source>
</evidence>
<evidence type="ECO:0000256" key="6">
    <source>
        <dbReference type="ARBA" id="ARBA00022989"/>
    </source>
</evidence>
<dbReference type="PANTHER" id="PTHR31064">
    <property type="entry name" value="POTASSIUM TRANSPORT PROTEIN DDB_G0292412-RELATED"/>
    <property type="match status" value="1"/>
</dbReference>